<evidence type="ECO:0000256" key="1">
    <source>
        <dbReference type="SAM" id="MobiDB-lite"/>
    </source>
</evidence>
<feature type="region of interest" description="Disordered" evidence="1">
    <location>
        <begin position="22"/>
        <end position="48"/>
    </location>
</feature>
<organism evidence="2 3">
    <name type="scientific">Panicum virgatum</name>
    <name type="common">Blackwell switchgrass</name>
    <dbReference type="NCBI Taxonomy" id="38727"/>
    <lineage>
        <taxon>Eukaryota</taxon>
        <taxon>Viridiplantae</taxon>
        <taxon>Streptophyta</taxon>
        <taxon>Embryophyta</taxon>
        <taxon>Tracheophyta</taxon>
        <taxon>Spermatophyta</taxon>
        <taxon>Magnoliopsida</taxon>
        <taxon>Liliopsida</taxon>
        <taxon>Poales</taxon>
        <taxon>Poaceae</taxon>
        <taxon>PACMAD clade</taxon>
        <taxon>Panicoideae</taxon>
        <taxon>Panicodae</taxon>
        <taxon>Paniceae</taxon>
        <taxon>Panicinae</taxon>
        <taxon>Panicum</taxon>
        <taxon>Panicum sect. Hiantes</taxon>
    </lineage>
</organism>
<dbReference type="Proteomes" id="UP000823388">
    <property type="component" value="Chromosome 7K"/>
</dbReference>
<gene>
    <name evidence="2" type="ORF">PVAP13_7KG023303</name>
</gene>
<keyword evidence="3" id="KW-1185">Reference proteome</keyword>
<dbReference type="EMBL" id="CM029049">
    <property type="protein sequence ID" value="KAG2571035.1"/>
    <property type="molecule type" value="Genomic_DNA"/>
</dbReference>
<evidence type="ECO:0000313" key="2">
    <source>
        <dbReference type="EMBL" id="KAG2571035.1"/>
    </source>
</evidence>
<name>A0A8T0QCA0_PANVG</name>
<reference evidence="2" key="1">
    <citation type="submission" date="2020-05" db="EMBL/GenBank/DDBJ databases">
        <title>WGS assembly of Panicum virgatum.</title>
        <authorList>
            <person name="Lovell J.T."/>
            <person name="Jenkins J."/>
            <person name="Shu S."/>
            <person name="Juenger T.E."/>
            <person name="Schmutz J."/>
        </authorList>
    </citation>
    <scope>NUCLEOTIDE SEQUENCE</scope>
    <source>
        <strain evidence="2">AP13</strain>
    </source>
</reference>
<feature type="region of interest" description="Disordered" evidence="1">
    <location>
        <begin position="131"/>
        <end position="153"/>
    </location>
</feature>
<accession>A0A8T0QCA0</accession>
<protein>
    <submittedName>
        <fullName evidence="2">Uncharacterized protein</fullName>
    </submittedName>
</protein>
<sequence>MPSTTPALSAAYRRTAATPSLAWPQIDTNRRRPPPPVPTPAPHRRSAANWRRIPIRNSLRSVSFYSCVLPRSIINPLISTPAPPYFIWILRRPPVAAQIQWTATRHCPTLGLTLHSEPRRLHSAVSVSVTSGLPTAANPQPGPGNHPPGADSVPRWLLPAAIPHPVPMNHPPTTTMSSWHRCDLGRGPLLRQPIHLHD</sequence>
<comment type="caution">
    <text evidence="2">The sequence shown here is derived from an EMBL/GenBank/DDBJ whole genome shotgun (WGS) entry which is preliminary data.</text>
</comment>
<dbReference type="AlphaFoldDB" id="A0A8T0QCA0"/>
<evidence type="ECO:0000313" key="3">
    <source>
        <dbReference type="Proteomes" id="UP000823388"/>
    </source>
</evidence>
<proteinExistence type="predicted"/>